<keyword evidence="2" id="KW-1185">Reference proteome</keyword>
<dbReference type="PROSITE" id="PS51257">
    <property type="entry name" value="PROKAR_LIPOPROTEIN"/>
    <property type="match status" value="1"/>
</dbReference>
<reference evidence="1 2" key="1">
    <citation type="submission" date="2020-08" db="EMBL/GenBank/DDBJ databases">
        <title>Genome public.</title>
        <authorList>
            <person name="Liu C."/>
            <person name="Sun Q."/>
        </authorList>
    </citation>
    <scope>NUCLEOTIDE SEQUENCE [LARGE SCALE GENOMIC DNA]</scope>
    <source>
        <strain evidence="1 2">NSJ-56</strain>
    </source>
</reference>
<protein>
    <recommendedName>
        <fullName evidence="3">Lipoprotein</fullName>
    </recommendedName>
</protein>
<gene>
    <name evidence="1" type="ORF">H8S64_02510</name>
</gene>
<proteinExistence type="predicted"/>
<sequence length="258" mass="30709">MKNIKYVIIACFTCLWCGCYQGMLFEDTFLDDEDIMLYDEKPFKFDTLCEKTNGATILGKRRYLDKREIALMSMLGQELIVKESVLYNMSYNLFIKLEKQGLFKLRFGIDATDYDKTDYRWGKDGYYDSRERMIFFCHESLIMSERVLLHELLHVFQCELATVRPTVNNELFMEYEVLMIYDIIQQRMRGDVRIHLEGGNDNKVYADFIREAALGNYTFNKELLRKLFNDFFMKKYSGVKPNYEPSFLFYFLGGRVVN</sequence>
<dbReference type="RefSeq" id="WP_186974816.1">
    <property type="nucleotide sequence ID" value="NZ_JACOOH010000001.1"/>
</dbReference>
<dbReference type="Proteomes" id="UP000646484">
    <property type="component" value="Unassembled WGS sequence"/>
</dbReference>
<organism evidence="1 2">
    <name type="scientific">Butyricimonas hominis</name>
    <dbReference type="NCBI Taxonomy" id="2763032"/>
    <lineage>
        <taxon>Bacteria</taxon>
        <taxon>Pseudomonadati</taxon>
        <taxon>Bacteroidota</taxon>
        <taxon>Bacteroidia</taxon>
        <taxon>Bacteroidales</taxon>
        <taxon>Odoribacteraceae</taxon>
        <taxon>Butyricimonas</taxon>
    </lineage>
</organism>
<evidence type="ECO:0000313" key="1">
    <source>
        <dbReference type="EMBL" id="MBC5619965.1"/>
    </source>
</evidence>
<comment type="caution">
    <text evidence="1">The sequence shown here is derived from an EMBL/GenBank/DDBJ whole genome shotgun (WGS) entry which is preliminary data.</text>
</comment>
<evidence type="ECO:0000313" key="2">
    <source>
        <dbReference type="Proteomes" id="UP000646484"/>
    </source>
</evidence>
<evidence type="ECO:0008006" key="3">
    <source>
        <dbReference type="Google" id="ProtNLM"/>
    </source>
</evidence>
<name>A0ABR7CXS8_9BACT</name>
<accession>A0ABR7CXS8</accession>
<dbReference type="EMBL" id="JACOOH010000001">
    <property type="protein sequence ID" value="MBC5619965.1"/>
    <property type="molecule type" value="Genomic_DNA"/>
</dbReference>